<keyword evidence="3" id="KW-0547">Nucleotide-binding</keyword>
<organism evidence="6 7">
    <name type="scientific">Alteromonas aestuariivivens</name>
    <dbReference type="NCBI Taxonomy" id="1938339"/>
    <lineage>
        <taxon>Bacteria</taxon>
        <taxon>Pseudomonadati</taxon>
        <taxon>Pseudomonadota</taxon>
        <taxon>Gammaproteobacteria</taxon>
        <taxon>Alteromonadales</taxon>
        <taxon>Alteromonadaceae</taxon>
        <taxon>Alteromonas/Salinimonas group</taxon>
        <taxon>Alteromonas</taxon>
    </lineage>
</organism>
<evidence type="ECO:0000256" key="3">
    <source>
        <dbReference type="ARBA" id="ARBA00022741"/>
    </source>
</evidence>
<dbReference type="PANTHER" id="PTHR42788:SF13">
    <property type="entry name" value="ALIPHATIC SULFONATES IMPORT ATP-BINDING PROTEIN SSUB"/>
    <property type="match status" value="1"/>
</dbReference>
<accession>A0A3D8MEI0</accession>
<dbReference type="InterPro" id="IPR027417">
    <property type="entry name" value="P-loop_NTPase"/>
</dbReference>
<dbReference type="Proteomes" id="UP000256561">
    <property type="component" value="Unassembled WGS sequence"/>
</dbReference>
<dbReference type="RefSeq" id="WP_115591517.1">
    <property type="nucleotide sequence ID" value="NZ_QRHA01000001.1"/>
</dbReference>
<evidence type="ECO:0000256" key="2">
    <source>
        <dbReference type="ARBA" id="ARBA00022448"/>
    </source>
</evidence>
<name>A0A3D8MEI0_9ALTE</name>
<comment type="caution">
    <text evidence="6">The sequence shown here is derived from an EMBL/GenBank/DDBJ whole genome shotgun (WGS) entry which is preliminary data.</text>
</comment>
<protein>
    <submittedName>
        <fullName evidence="6">ABC transporter ATP-binding protein</fullName>
    </submittedName>
</protein>
<dbReference type="InterPro" id="IPR050166">
    <property type="entry name" value="ABC_transporter_ATP-bind"/>
</dbReference>
<dbReference type="CDD" id="cd03293">
    <property type="entry name" value="ABC_NrtD_SsuB_transporters"/>
    <property type="match status" value="1"/>
</dbReference>
<evidence type="ECO:0000313" key="7">
    <source>
        <dbReference type="Proteomes" id="UP000256561"/>
    </source>
</evidence>
<keyword evidence="7" id="KW-1185">Reference proteome</keyword>
<dbReference type="GO" id="GO:0005524">
    <property type="term" value="F:ATP binding"/>
    <property type="evidence" value="ECO:0007669"/>
    <property type="project" value="UniProtKB-KW"/>
</dbReference>
<dbReference type="InterPro" id="IPR003439">
    <property type="entry name" value="ABC_transporter-like_ATP-bd"/>
</dbReference>
<proteinExistence type="inferred from homology"/>
<evidence type="ECO:0000259" key="5">
    <source>
        <dbReference type="PROSITE" id="PS50893"/>
    </source>
</evidence>
<dbReference type="Pfam" id="PF00005">
    <property type="entry name" value="ABC_tran"/>
    <property type="match status" value="1"/>
</dbReference>
<reference evidence="7" key="1">
    <citation type="submission" date="2018-08" db="EMBL/GenBank/DDBJ databases">
        <authorList>
            <person name="Zhang J."/>
            <person name="Du Z.-J."/>
        </authorList>
    </citation>
    <scope>NUCLEOTIDE SEQUENCE [LARGE SCALE GENOMIC DNA]</scope>
    <source>
        <strain evidence="7">KCTC 52655</strain>
    </source>
</reference>
<dbReference type="OrthoDB" id="9802264at2"/>
<evidence type="ECO:0000256" key="4">
    <source>
        <dbReference type="ARBA" id="ARBA00022840"/>
    </source>
</evidence>
<dbReference type="SUPFAM" id="SSF52540">
    <property type="entry name" value="P-loop containing nucleoside triphosphate hydrolases"/>
    <property type="match status" value="1"/>
</dbReference>
<dbReference type="InterPro" id="IPR003593">
    <property type="entry name" value="AAA+_ATPase"/>
</dbReference>
<dbReference type="PANTHER" id="PTHR42788">
    <property type="entry name" value="TAURINE IMPORT ATP-BINDING PROTEIN-RELATED"/>
    <property type="match status" value="1"/>
</dbReference>
<gene>
    <name evidence="6" type="ORF">DXV75_01850</name>
</gene>
<dbReference type="SMART" id="SM00382">
    <property type="entry name" value="AAA"/>
    <property type="match status" value="1"/>
</dbReference>
<evidence type="ECO:0000313" key="6">
    <source>
        <dbReference type="EMBL" id="RDV29227.1"/>
    </source>
</evidence>
<feature type="domain" description="ABC transporter" evidence="5">
    <location>
        <begin position="5"/>
        <end position="238"/>
    </location>
</feature>
<dbReference type="AlphaFoldDB" id="A0A3D8MEI0"/>
<comment type="similarity">
    <text evidence="1">Belongs to the ABC transporter superfamily.</text>
</comment>
<sequence length="275" mass="30464">MQPYVSLKNVSHSYPTDKGKSVLALQNVSFDIEKHQFVAVVGPSGCGKSTLLRLLSGLMMPTEGQVNIFGTAVTEPRDEIGIVFQQPTLLPWLNVTENVVFPVKHKTGRVSSQTRSQAQKMIEMVGLADFAKRMPNELSGGMQQRVGIARALLMDPEILIMDEPFSALDALTREEMGFELLRIWNESPKTVLFITHSITEAVLLADKVLIMSPRPGRLSAQIDIQLPRPRSAETIHDPAFATYASEIRQHIYHPHKAGEDSKASVTAINKKLVNL</sequence>
<dbReference type="Gene3D" id="3.40.50.300">
    <property type="entry name" value="P-loop containing nucleotide triphosphate hydrolases"/>
    <property type="match status" value="1"/>
</dbReference>
<dbReference type="PROSITE" id="PS00211">
    <property type="entry name" value="ABC_TRANSPORTER_1"/>
    <property type="match status" value="1"/>
</dbReference>
<dbReference type="EMBL" id="QRHA01000001">
    <property type="protein sequence ID" value="RDV29227.1"/>
    <property type="molecule type" value="Genomic_DNA"/>
</dbReference>
<dbReference type="PROSITE" id="PS50893">
    <property type="entry name" value="ABC_TRANSPORTER_2"/>
    <property type="match status" value="1"/>
</dbReference>
<evidence type="ECO:0000256" key="1">
    <source>
        <dbReference type="ARBA" id="ARBA00005417"/>
    </source>
</evidence>
<keyword evidence="4 6" id="KW-0067">ATP-binding</keyword>
<keyword evidence="2" id="KW-0813">Transport</keyword>
<dbReference type="InterPro" id="IPR017871">
    <property type="entry name" value="ABC_transporter-like_CS"/>
</dbReference>
<dbReference type="GO" id="GO:0016887">
    <property type="term" value="F:ATP hydrolysis activity"/>
    <property type="evidence" value="ECO:0007669"/>
    <property type="project" value="InterPro"/>
</dbReference>